<dbReference type="OrthoDB" id="5242705at2759"/>
<dbReference type="PANTHER" id="PTHR35394">
    <property type="entry name" value="DUF3176 DOMAIN-CONTAINING PROTEIN"/>
    <property type="match status" value="1"/>
</dbReference>
<keyword evidence="2" id="KW-1133">Transmembrane helix</keyword>
<feature type="transmembrane region" description="Helical" evidence="2">
    <location>
        <begin position="512"/>
        <end position="535"/>
    </location>
</feature>
<evidence type="ECO:0000313" key="3">
    <source>
        <dbReference type="EMBL" id="KAF2036629.1"/>
    </source>
</evidence>
<feature type="transmembrane region" description="Helical" evidence="2">
    <location>
        <begin position="164"/>
        <end position="182"/>
    </location>
</feature>
<dbReference type="EMBL" id="ML978154">
    <property type="protein sequence ID" value="KAF2036629.1"/>
    <property type="molecule type" value="Genomic_DNA"/>
</dbReference>
<dbReference type="PANTHER" id="PTHR35394:SF5">
    <property type="entry name" value="DUF3176 DOMAIN-CONTAINING PROTEIN"/>
    <property type="match status" value="1"/>
</dbReference>
<feature type="transmembrane region" description="Helical" evidence="2">
    <location>
        <begin position="96"/>
        <end position="116"/>
    </location>
</feature>
<feature type="region of interest" description="Disordered" evidence="1">
    <location>
        <begin position="1"/>
        <end position="29"/>
    </location>
</feature>
<reference evidence="3" key="1">
    <citation type="journal article" date="2020" name="Stud. Mycol.">
        <title>101 Dothideomycetes genomes: a test case for predicting lifestyles and emergence of pathogens.</title>
        <authorList>
            <person name="Haridas S."/>
            <person name="Albert R."/>
            <person name="Binder M."/>
            <person name="Bloem J."/>
            <person name="Labutti K."/>
            <person name="Salamov A."/>
            <person name="Andreopoulos B."/>
            <person name="Baker S."/>
            <person name="Barry K."/>
            <person name="Bills G."/>
            <person name="Bluhm B."/>
            <person name="Cannon C."/>
            <person name="Castanera R."/>
            <person name="Culley D."/>
            <person name="Daum C."/>
            <person name="Ezra D."/>
            <person name="Gonzalez J."/>
            <person name="Henrissat B."/>
            <person name="Kuo A."/>
            <person name="Liang C."/>
            <person name="Lipzen A."/>
            <person name="Lutzoni F."/>
            <person name="Magnuson J."/>
            <person name="Mondo S."/>
            <person name="Nolan M."/>
            <person name="Ohm R."/>
            <person name="Pangilinan J."/>
            <person name="Park H.-J."/>
            <person name="Ramirez L."/>
            <person name="Alfaro M."/>
            <person name="Sun H."/>
            <person name="Tritt A."/>
            <person name="Yoshinaga Y."/>
            <person name="Zwiers L.-H."/>
            <person name="Turgeon B."/>
            <person name="Goodwin S."/>
            <person name="Spatafora J."/>
            <person name="Crous P."/>
            <person name="Grigoriev I."/>
        </authorList>
    </citation>
    <scope>NUCLEOTIDE SEQUENCE</scope>
    <source>
        <strain evidence="3">CBS 110217</strain>
    </source>
</reference>
<protein>
    <submittedName>
        <fullName evidence="3">Uncharacterized protein</fullName>
    </submittedName>
</protein>
<dbReference type="Pfam" id="PF11374">
    <property type="entry name" value="DUF3176"/>
    <property type="match status" value="1"/>
</dbReference>
<evidence type="ECO:0000313" key="4">
    <source>
        <dbReference type="Proteomes" id="UP000799777"/>
    </source>
</evidence>
<sequence>MNPPNYSLARGSDAQPHIDNRNQNQPPSYRASVGNTVNLDITQRLERKLAQYNASQSVFKRWLFEIVSVTTSAICMGAIIIILASLKDQALNKWPLGLTIITVLSKIASAALILPISEAIGQLKWSWFHGKESKDAFDFEIFDKASRGAWGSILLLIRTKGKSLAALGALLTVMLLAIDTFFQQVTNLPERWTERGEGLLARTTRYDPEVVWAWQSTMGPLPMAQPNQDMKAALLPLFYDRNGTEPSRNRNGSTACGYFLNTTSTKPVLMSGYRVSNGSNGTYGETLLMRTLPLVTNPARHTLYDGSINFKDSNHPILDALIVSSADGTAESVYRKDVPIAHECMLSWCVKTMQSSYSWGVYEETVVETFRNTTKPSYPYNTVYYPLPKDLTEVDYYGNVTIYPPGMSHDGPGYGVSNDTNLDAVFIFDEVFPSVITISDPTAQPFLKYRTSFADRFMWRAFHFNPWIAPNNITNHMERIATAITNVARSDPGNNEFVAGQALAPETFVKVYWAWLTFPLAMLALCLLFLVATMIKTSKGSNEQLATWKTSAMPTLIYSLPEDMRQNLSTPSTWVGGARSESKKVKIRLMPNHGWRVSGQISTTPVLLNRSNRPPPPPGWL</sequence>
<accession>A0A9P4LVE2</accession>
<name>A0A9P4LVE2_9PLEO</name>
<comment type="caution">
    <text evidence="3">The sequence shown here is derived from an EMBL/GenBank/DDBJ whole genome shotgun (WGS) entry which is preliminary data.</text>
</comment>
<evidence type="ECO:0000256" key="1">
    <source>
        <dbReference type="SAM" id="MobiDB-lite"/>
    </source>
</evidence>
<dbReference type="AlphaFoldDB" id="A0A9P4LVE2"/>
<dbReference type="InterPro" id="IPR021514">
    <property type="entry name" value="DUF3176"/>
</dbReference>
<evidence type="ECO:0000256" key="2">
    <source>
        <dbReference type="SAM" id="Phobius"/>
    </source>
</evidence>
<feature type="transmembrane region" description="Helical" evidence="2">
    <location>
        <begin position="62"/>
        <end position="84"/>
    </location>
</feature>
<keyword evidence="2" id="KW-0472">Membrane</keyword>
<keyword evidence="4" id="KW-1185">Reference proteome</keyword>
<keyword evidence="2" id="KW-0812">Transmembrane</keyword>
<organism evidence="3 4">
    <name type="scientific">Setomelanomma holmii</name>
    <dbReference type="NCBI Taxonomy" id="210430"/>
    <lineage>
        <taxon>Eukaryota</taxon>
        <taxon>Fungi</taxon>
        <taxon>Dikarya</taxon>
        <taxon>Ascomycota</taxon>
        <taxon>Pezizomycotina</taxon>
        <taxon>Dothideomycetes</taxon>
        <taxon>Pleosporomycetidae</taxon>
        <taxon>Pleosporales</taxon>
        <taxon>Pleosporineae</taxon>
        <taxon>Phaeosphaeriaceae</taxon>
        <taxon>Setomelanomma</taxon>
    </lineage>
</organism>
<proteinExistence type="predicted"/>
<dbReference type="Proteomes" id="UP000799777">
    <property type="component" value="Unassembled WGS sequence"/>
</dbReference>
<gene>
    <name evidence="3" type="ORF">EK21DRAFT_51413</name>
</gene>